<gene>
    <name evidence="2" type="ORF">RHOBADRAFT_53492</name>
</gene>
<evidence type="ECO:0000313" key="3">
    <source>
        <dbReference type="Proteomes" id="UP000053890"/>
    </source>
</evidence>
<feature type="compositionally biased region" description="Polar residues" evidence="1">
    <location>
        <begin position="1300"/>
        <end position="1319"/>
    </location>
</feature>
<feature type="compositionally biased region" description="Low complexity" evidence="1">
    <location>
        <begin position="924"/>
        <end position="949"/>
    </location>
</feature>
<sequence>MASPALSAVTASSSIATIVPSTATRLRQAALIEHERRDRPLAPPMNSTAGSNRARGPRGGLSASASVPYLSSGASDLGKAARSGGTKGAGGGGDGFVPRSTTSADLFGGVRGTGSSASWAAGRRQSEQRGFGGGAVSWLTTAPAEPDGDTHNRYPSSTAASTSSRTTTSSLFPLDRDGHDRHPSSSTSALPERSSSMYRTASNTTSSSTGSSDFPRTPAQLSSPLGAVVYRSSGSRSPMPQLGARKGKEREHEPGRAAWHAGAPVLTAPTSPSRRPPSQVRGLAPGPSVADPRFAFPMRRGAGAPTSSGGGGGGGGSSHVMRPSRSQLVGLGFRSAEPQAQEVTRTSLEGRRRGSTGCGLGESSFVANLATRPFSGDHDRLADAAYPSYAATPTGLLPPHDSSPSLSTPSLVAPSPILPTSPVAPTFPAPATPPASARRPSRTRQRSRKRPERRHSASSSTSSDNRPLKVRSASVPNLRKAAVGSRRHERRPSIPLEPRDPRTGSLEADRSLPGSLRQGPAPAVFPSKATGGTSRHRPHASEPLLSVAAKPPVPPRTRRNIVPVSKCEALIGARPRLVVVDAPSSFGPFDGGDGERRPGAVDHRRARQGALTDADVDLLANDGLDGDDSSVRRVLRDGALLRAERAAGSDSAMRGVGFGLSLKLAEQQRKAGRRSLAVEQRKAERRRMRREVAQRRRREAAEAESEAERGDGWYERRVRVAPDYSPPMPSSFEPFAQLGRKLSIQRMRERRLSTGGGGASDGLGLGFVNALKRVRSRSHVRSASATSTADVVAVATAAPSRPSTPRTVRGQAIRHLHRASSVDSLYARTHAHAASPPQLPQLPQMAKSTMFHSLAATVEQVTTQYGEALTSPLDQPFQPADAMRRPSVMTQNAFLSLPPHLHHLLRSPEHQSYTPARPAPSAPSAPATSAPTRVSTPDSTASAARLSLALEEHLREASGSPVKALEDMPVESTAPLSWRSRDGSSQGSPTSRLASSRSAPALAEAAGLSRSPTDKQLSAMGMDHPYAQRSTGRSAARRQPSQLSLQSSTGSVVDLTSDGNWTELFFLQPRQPDIARAQPSVSIETVESASSGDTSRNFRFATAPTQNSPSSRYAGTSFAAVDSIPPATRPSTSHTAYLTAEEGLSSAASSPERHRLGPPVAAGSGLLLRPHPTPVQSTWASTSFAREYIGTASSGSLRLSGGSGSGGSSRSFLRVEGSDSERDEREHLPRREASPSSFMDVSPPPSPRSAKLPSGLTLPYSALSPFAPCFPPSPSLDVDVARTPTGTHLSIDSRHFISPGRTSNSPLMASDGSRFSTLEETMDDFPAPPLLDPSGPEQVKDDSAASDGDDEDEGDERQANDEVTISRRPRSIDSLRVHMARAPPPDVRALPVVGERPVSSQSWLDFSDSEGR</sequence>
<feature type="compositionally biased region" description="Low complexity" evidence="1">
    <location>
        <begin position="156"/>
        <end position="170"/>
    </location>
</feature>
<reference evidence="2 3" key="1">
    <citation type="journal article" date="2015" name="Front. Microbiol.">
        <title>Genome sequence of the plant growth promoting endophytic yeast Rhodotorula graminis WP1.</title>
        <authorList>
            <person name="Firrincieli A."/>
            <person name="Otillar R."/>
            <person name="Salamov A."/>
            <person name="Schmutz J."/>
            <person name="Khan Z."/>
            <person name="Redman R.S."/>
            <person name="Fleck N.D."/>
            <person name="Lindquist E."/>
            <person name="Grigoriev I.V."/>
            <person name="Doty S.L."/>
        </authorList>
    </citation>
    <scope>NUCLEOTIDE SEQUENCE [LARGE SCALE GENOMIC DNA]</scope>
    <source>
        <strain evidence="2 3">WP1</strain>
    </source>
</reference>
<feature type="compositionally biased region" description="Low complexity" evidence="1">
    <location>
        <begin position="987"/>
        <end position="1010"/>
    </location>
</feature>
<evidence type="ECO:0000313" key="2">
    <source>
        <dbReference type="EMBL" id="KPV75521.1"/>
    </source>
</evidence>
<dbReference type="Proteomes" id="UP000053890">
    <property type="component" value="Unassembled WGS sequence"/>
</dbReference>
<accession>A0A194S7Y8</accession>
<feature type="compositionally biased region" description="Basic residues" evidence="1">
    <location>
        <begin position="439"/>
        <end position="453"/>
    </location>
</feature>
<name>A0A194S7Y8_RHOGW</name>
<keyword evidence="3" id="KW-1185">Reference proteome</keyword>
<feature type="region of interest" description="Disordered" evidence="1">
    <location>
        <begin position="1290"/>
        <end position="1412"/>
    </location>
</feature>
<feature type="region of interest" description="Disordered" evidence="1">
    <location>
        <begin position="669"/>
        <end position="708"/>
    </location>
</feature>
<feature type="compositionally biased region" description="Low complexity" evidence="1">
    <location>
        <begin position="397"/>
        <end position="424"/>
    </location>
</feature>
<feature type="region of interest" description="Disordered" evidence="1">
    <location>
        <begin position="1085"/>
        <end position="1112"/>
    </location>
</feature>
<proteinExistence type="predicted"/>
<feature type="compositionally biased region" description="Gly residues" evidence="1">
    <location>
        <begin position="308"/>
        <end position="317"/>
    </location>
</feature>
<feature type="region of interest" description="Disordered" evidence="1">
    <location>
        <begin position="909"/>
        <end position="1053"/>
    </location>
</feature>
<feature type="region of interest" description="Disordered" evidence="1">
    <location>
        <begin position="390"/>
        <end position="559"/>
    </location>
</feature>
<dbReference type="EMBL" id="KQ474078">
    <property type="protein sequence ID" value="KPV75521.1"/>
    <property type="molecule type" value="Genomic_DNA"/>
</dbReference>
<organism evidence="2 3">
    <name type="scientific">Rhodotorula graminis (strain WP1)</name>
    <dbReference type="NCBI Taxonomy" id="578459"/>
    <lineage>
        <taxon>Eukaryota</taxon>
        <taxon>Fungi</taxon>
        <taxon>Dikarya</taxon>
        <taxon>Basidiomycota</taxon>
        <taxon>Pucciniomycotina</taxon>
        <taxon>Microbotryomycetes</taxon>
        <taxon>Sporidiobolales</taxon>
        <taxon>Sporidiobolaceae</taxon>
        <taxon>Rhodotorula</taxon>
    </lineage>
</organism>
<evidence type="ECO:0000256" key="1">
    <source>
        <dbReference type="SAM" id="MobiDB-lite"/>
    </source>
</evidence>
<dbReference type="OMA" id="DGWYERR"/>
<feature type="region of interest" description="Disordered" evidence="1">
    <location>
        <begin position="1142"/>
        <end position="1177"/>
    </location>
</feature>
<feature type="compositionally biased region" description="Basic and acidic residues" evidence="1">
    <location>
        <begin position="174"/>
        <end position="183"/>
    </location>
</feature>
<protein>
    <submittedName>
        <fullName evidence="2">Uncharacterized protein</fullName>
    </submittedName>
</protein>
<feature type="compositionally biased region" description="Polar residues" evidence="1">
    <location>
        <begin position="184"/>
        <end position="199"/>
    </location>
</feature>
<feature type="region of interest" description="Disordered" evidence="1">
    <location>
        <begin position="29"/>
        <end position="362"/>
    </location>
</feature>
<feature type="compositionally biased region" description="Low complexity" evidence="1">
    <location>
        <begin position="200"/>
        <end position="212"/>
    </location>
</feature>
<feature type="region of interest" description="Disordered" evidence="1">
    <location>
        <begin position="1195"/>
        <end position="1254"/>
    </location>
</feature>
<dbReference type="GeneID" id="28977308"/>
<feature type="compositionally biased region" description="Basic and acidic residues" evidence="1">
    <location>
        <begin position="1216"/>
        <end position="1233"/>
    </location>
</feature>
<dbReference type="OrthoDB" id="10663423at2759"/>
<feature type="compositionally biased region" description="Basic and acidic residues" evidence="1">
    <location>
        <begin position="497"/>
        <end position="510"/>
    </location>
</feature>
<feature type="compositionally biased region" description="Gly residues" evidence="1">
    <location>
        <begin position="85"/>
        <end position="95"/>
    </location>
</feature>
<dbReference type="RefSeq" id="XP_018271570.1">
    <property type="nucleotide sequence ID" value="XM_018416860.1"/>
</dbReference>
<feature type="compositionally biased region" description="Basic and acidic residues" evidence="1">
    <location>
        <begin position="246"/>
        <end position="255"/>
    </location>
</feature>